<feature type="signal peptide" evidence="2">
    <location>
        <begin position="1"/>
        <end position="17"/>
    </location>
</feature>
<keyword evidence="3" id="KW-1185">Reference proteome</keyword>
<evidence type="ECO:0000313" key="4">
    <source>
        <dbReference type="WBParaSite" id="TREG1_22610.1"/>
    </source>
</evidence>
<accession>A0A183WCW0</accession>
<protein>
    <submittedName>
        <fullName evidence="4">GATA zinc finger domain-containing protein 14-like</fullName>
    </submittedName>
</protein>
<dbReference type="Proteomes" id="UP000050795">
    <property type="component" value="Unassembled WGS sequence"/>
</dbReference>
<evidence type="ECO:0000256" key="1">
    <source>
        <dbReference type="SAM" id="MobiDB-lite"/>
    </source>
</evidence>
<proteinExistence type="predicted"/>
<keyword evidence="2" id="KW-0732">Signal</keyword>
<reference evidence="3" key="1">
    <citation type="submission" date="2022-06" db="EMBL/GenBank/DDBJ databases">
        <authorList>
            <person name="Berger JAMES D."/>
            <person name="Berger JAMES D."/>
        </authorList>
    </citation>
    <scope>NUCLEOTIDE SEQUENCE [LARGE SCALE GENOMIC DNA]</scope>
</reference>
<name>A0A183WCW0_TRIRE</name>
<dbReference type="OrthoDB" id="10393098at2759"/>
<feature type="chain" id="PRO_5043859303" evidence="2">
    <location>
        <begin position="18"/>
        <end position="240"/>
    </location>
</feature>
<evidence type="ECO:0000313" key="3">
    <source>
        <dbReference type="Proteomes" id="UP000050795"/>
    </source>
</evidence>
<dbReference type="AlphaFoldDB" id="A0A183WCW0"/>
<organism evidence="3 4">
    <name type="scientific">Trichobilharzia regenti</name>
    <name type="common">Nasal bird schistosome</name>
    <dbReference type="NCBI Taxonomy" id="157069"/>
    <lineage>
        <taxon>Eukaryota</taxon>
        <taxon>Metazoa</taxon>
        <taxon>Spiralia</taxon>
        <taxon>Lophotrochozoa</taxon>
        <taxon>Platyhelminthes</taxon>
        <taxon>Trematoda</taxon>
        <taxon>Digenea</taxon>
        <taxon>Strigeidida</taxon>
        <taxon>Schistosomatoidea</taxon>
        <taxon>Schistosomatidae</taxon>
        <taxon>Trichobilharzia</taxon>
    </lineage>
</organism>
<feature type="region of interest" description="Disordered" evidence="1">
    <location>
        <begin position="135"/>
        <end position="170"/>
    </location>
</feature>
<dbReference type="WBParaSite" id="TREG1_22610.1">
    <property type="protein sequence ID" value="TREG1_22610.1"/>
    <property type="gene ID" value="TREG1_22610"/>
</dbReference>
<reference evidence="4" key="2">
    <citation type="submission" date="2023-11" db="UniProtKB">
        <authorList>
            <consortium name="WormBaseParasite"/>
        </authorList>
    </citation>
    <scope>IDENTIFICATION</scope>
</reference>
<evidence type="ECO:0000256" key="2">
    <source>
        <dbReference type="SAM" id="SignalP"/>
    </source>
</evidence>
<sequence>MYLLILILFTWTYTTHGVIHTSFHKHLIPYYYDAKSYRSYYLNKRYTTNNYYSYYRPLTTWNSYHYPYKKQNNNSNSNYYRKSNYQLIPSVEKLKFIETETKTETKEYNDIRTEHRKNDESTLRAQMNYNSTLFTGGDKSDEKLVGQSSHQQYDQKRISGDKATLSGNDNNGPIGYTYNKYHHNYYDNYQKNIKPQSNNNPYLSRSFLSKLKGKYHYDRQVIKQREALYYLVIRQPKKYY</sequence>